<dbReference type="RefSeq" id="WP_179773407.1">
    <property type="nucleotide sequence ID" value="NZ_JACCFK010000001.1"/>
</dbReference>
<organism evidence="2 3">
    <name type="scientific">Amycolatopsis endophytica</name>
    <dbReference type="NCBI Taxonomy" id="860233"/>
    <lineage>
        <taxon>Bacteria</taxon>
        <taxon>Bacillati</taxon>
        <taxon>Actinomycetota</taxon>
        <taxon>Actinomycetes</taxon>
        <taxon>Pseudonocardiales</taxon>
        <taxon>Pseudonocardiaceae</taxon>
        <taxon>Amycolatopsis</taxon>
    </lineage>
</organism>
<evidence type="ECO:0000313" key="2">
    <source>
        <dbReference type="EMBL" id="NYI89222.1"/>
    </source>
</evidence>
<sequence>MRRTLLLLAAGALALTGCSASVGPPEVTFFGDGHTVNAEPIMHCDAIVSQCDESPEAAATLKVRPGKPVQISVPSEVGDTPWLVNVQYTNAKGEPQPIKQEFFSPGDKLAYTATGAAPDDQLVVVEVQQLGAAYAVDKATNEPILDENGNPQLVARGVWSLQVQPG</sequence>
<evidence type="ECO:0008006" key="4">
    <source>
        <dbReference type="Google" id="ProtNLM"/>
    </source>
</evidence>
<dbReference type="AlphaFoldDB" id="A0A853B301"/>
<gene>
    <name evidence="2" type="ORF">HNR02_002545</name>
</gene>
<proteinExistence type="predicted"/>
<reference evidence="2 3" key="1">
    <citation type="submission" date="2020-07" db="EMBL/GenBank/DDBJ databases">
        <title>Sequencing the genomes of 1000 actinobacteria strains.</title>
        <authorList>
            <person name="Klenk H.-P."/>
        </authorList>
    </citation>
    <scope>NUCLEOTIDE SEQUENCE [LARGE SCALE GENOMIC DNA]</scope>
    <source>
        <strain evidence="2 3">DSM 104006</strain>
    </source>
</reference>
<comment type="caution">
    <text evidence="2">The sequence shown here is derived from an EMBL/GenBank/DDBJ whole genome shotgun (WGS) entry which is preliminary data.</text>
</comment>
<protein>
    <recommendedName>
        <fullName evidence="4">DUF2771 domain-containing protein</fullName>
    </recommendedName>
</protein>
<dbReference type="EMBL" id="JACCFK010000001">
    <property type="protein sequence ID" value="NYI89222.1"/>
    <property type="molecule type" value="Genomic_DNA"/>
</dbReference>
<dbReference type="Proteomes" id="UP000549616">
    <property type="component" value="Unassembled WGS sequence"/>
</dbReference>
<feature type="signal peptide" evidence="1">
    <location>
        <begin position="1"/>
        <end position="20"/>
    </location>
</feature>
<dbReference type="Pfam" id="PF10969">
    <property type="entry name" value="DUF2771"/>
    <property type="match status" value="1"/>
</dbReference>
<accession>A0A853B301</accession>
<keyword evidence="3" id="KW-1185">Reference proteome</keyword>
<dbReference type="InterPro" id="IPR024495">
    <property type="entry name" value="DUF2771"/>
</dbReference>
<dbReference type="PROSITE" id="PS51257">
    <property type="entry name" value="PROKAR_LIPOPROTEIN"/>
    <property type="match status" value="1"/>
</dbReference>
<evidence type="ECO:0000256" key="1">
    <source>
        <dbReference type="SAM" id="SignalP"/>
    </source>
</evidence>
<feature type="chain" id="PRO_5033062110" description="DUF2771 domain-containing protein" evidence="1">
    <location>
        <begin position="21"/>
        <end position="166"/>
    </location>
</feature>
<keyword evidence="1" id="KW-0732">Signal</keyword>
<evidence type="ECO:0000313" key="3">
    <source>
        <dbReference type="Proteomes" id="UP000549616"/>
    </source>
</evidence>
<name>A0A853B301_9PSEU</name>